<accession>A0AAD6WSL4</accession>
<evidence type="ECO:0000313" key="2">
    <source>
        <dbReference type="Proteomes" id="UP001218188"/>
    </source>
</evidence>
<feature type="non-terminal residue" evidence="1">
    <location>
        <position position="1"/>
    </location>
</feature>
<dbReference type="Proteomes" id="UP001218188">
    <property type="component" value="Unassembled WGS sequence"/>
</dbReference>
<protein>
    <submittedName>
        <fullName evidence="1">Uncharacterized protein</fullName>
    </submittedName>
</protein>
<sequence>QDVKFLFNTQHDCNATGCSASGQRRRMQERVESDLIDTFIIHQPLERFIINTHAFHNAHLLRQVLLRRLTAPIPLFADRKAKH</sequence>
<evidence type="ECO:0000313" key="1">
    <source>
        <dbReference type="EMBL" id="KAJ7019464.1"/>
    </source>
</evidence>
<dbReference type="EMBL" id="JARJCM010000292">
    <property type="protein sequence ID" value="KAJ7019464.1"/>
    <property type="molecule type" value="Genomic_DNA"/>
</dbReference>
<gene>
    <name evidence="1" type="ORF">C8F04DRAFT_975583</name>
</gene>
<comment type="caution">
    <text evidence="1">The sequence shown here is derived from an EMBL/GenBank/DDBJ whole genome shotgun (WGS) entry which is preliminary data.</text>
</comment>
<organism evidence="1 2">
    <name type="scientific">Mycena alexandri</name>
    <dbReference type="NCBI Taxonomy" id="1745969"/>
    <lineage>
        <taxon>Eukaryota</taxon>
        <taxon>Fungi</taxon>
        <taxon>Dikarya</taxon>
        <taxon>Basidiomycota</taxon>
        <taxon>Agaricomycotina</taxon>
        <taxon>Agaricomycetes</taxon>
        <taxon>Agaricomycetidae</taxon>
        <taxon>Agaricales</taxon>
        <taxon>Marasmiineae</taxon>
        <taxon>Mycenaceae</taxon>
        <taxon>Mycena</taxon>
    </lineage>
</organism>
<name>A0AAD6WSL4_9AGAR</name>
<keyword evidence="2" id="KW-1185">Reference proteome</keyword>
<dbReference type="AlphaFoldDB" id="A0AAD6WSL4"/>
<reference evidence="1" key="1">
    <citation type="submission" date="2023-03" db="EMBL/GenBank/DDBJ databases">
        <title>Massive genome expansion in bonnet fungi (Mycena s.s.) driven by repeated elements and novel gene families across ecological guilds.</title>
        <authorList>
            <consortium name="Lawrence Berkeley National Laboratory"/>
            <person name="Harder C.B."/>
            <person name="Miyauchi S."/>
            <person name="Viragh M."/>
            <person name="Kuo A."/>
            <person name="Thoen E."/>
            <person name="Andreopoulos B."/>
            <person name="Lu D."/>
            <person name="Skrede I."/>
            <person name="Drula E."/>
            <person name="Henrissat B."/>
            <person name="Morin E."/>
            <person name="Kohler A."/>
            <person name="Barry K."/>
            <person name="LaButti K."/>
            <person name="Morin E."/>
            <person name="Salamov A."/>
            <person name="Lipzen A."/>
            <person name="Mereny Z."/>
            <person name="Hegedus B."/>
            <person name="Baldrian P."/>
            <person name="Stursova M."/>
            <person name="Weitz H."/>
            <person name="Taylor A."/>
            <person name="Grigoriev I.V."/>
            <person name="Nagy L.G."/>
            <person name="Martin F."/>
            <person name="Kauserud H."/>
        </authorList>
    </citation>
    <scope>NUCLEOTIDE SEQUENCE</scope>
    <source>
        <strain evidence="1">CBHHK200</strain>
    </source>
</reference>
<proteinExistence type="predicted"/>